<dbReference type="OrthoDB" id="271910at2759"/>
<gene>
    <name evidence="1" type="ORF">BSAL_22840</name>
</gene>
<evidence type="ECO:0000313" key="1">
    <source>
        <dbReference type="EMBL" id="CUI15075.1"/>
    </source>
</evidence>
<evidence type="ECO:0000313" key="2">
    <source>
        <dbReference type="Proteomes" id="UP000051952"/>
    </source>
</evidence>
<organism evidence="1 2">
    <name type="scientific">Bodo saltans</name>
    <name type="common">Flagellated protozoan</name>
    <dbReference type="NCBI Taxonomy" id="75058"/>
    <lineage>
        <taxon>Eukaryota</taxon>
        <taxon>Discoba</taxon>
        <taxon>Euglenozoa</taxon>
        <taxon>Kinetoplastea</taxon>
        <taxon>Metakinetoplastina</taxon>
        <taxon>Eubodonida</taxon>
        <taxon>Bodonidae</taxon>
        <taxon>Bodo</taxon>
    </lineage>
</organism>
<dbReference type="GO" id="GO:0031119">
    <property type="term" value="P:tRNA pseudouridine synthesis"/>
    <property type="evidence" value="ECO:0007669"/>
    <property type="project" value="TreeGrafter"/>
</dbReference>
<dbReference type="InterPro" id="IPR020095">
    <property type="entry name" value="PsdUridine_synth_TruA_C"/>
</dbReference>
<dbReference type="GO" id="GO:0003723">
    <property type="term" value="F:RNA binding"/>
    <property type="evidence" value="ECO:0007669"/>
    <property type="project" value="InterPro"/>
</dbReference>
<name>A0A0S4KKT4_BODSA</name>
<keyword evidence="2" id="KW-1185">Reference proteome</keyword>
<dbReference type="EMBL" id="CYKH01001760">
    <property type="protein sequence ID" value="CUI15075.1"/>
    <property type="molecule type" value="Genomic_DNA"/>
</dbReference>
<dbReference type="GO" id="GO:0009982">
    <property type="term" value="F:pseudouridine synthase activity"/>
    <property type="evidence" value="ECO:0007669"/>
    <property type="project" value="InterPro"/>
</dbReference>
<reference evidence="2" key="1">
    <citation type="submission" date="2015-09" db="EMBL/GenBank/DDBJ databases">
        <authorList>
            <consortium name="Pathogen Informatics"/>
        </authorList>
    </citation>
    <scope>NUCLEOTIDE SEQUENCE [LARGE SCALE GENOMIC DNA]</scope>
    <source>
        <strain evidence="2">Lake Konstanz</strain>
    </source>
</reference>
<sequence length="373" mass="42497">MHPRSSHHIFAKVVTKQVTFQPKVTQVMEVDDDEPDGIFSSSLLRVAGYNNVAGVVDEYELIDDAHTYFPLMNARGEPLDKNNAAAASEQPYIPGQQVIEPGFTRYRVDVQYMGSDFDGWYKSTEKRSRLLRNDGVTAKAAKTSGEDDNDELLYAAERKHRAKTVLEDALAIALDVERVKVEAGVIPEVGCSVRRLTCHVDVPDSNPLQPRTIMQRATAWLEKKQSPIAILSCHPCRNQQFHARHSGTKRVYVYRILNRIAPPLFDAGLQWHVDRFLDVERMQRFADRLQGTMDYGYFADAKMAHALRTTRCEKRQAAAATLLKVRSCTKLERVVTCWTTTQRSRRRWTFRGRSAPRCARLKTFACSGRTMKF</sequence>
<proteinExistence type="predicted"/>
<dbReference type="VEuPathDB" id="TriTrypDB:BSAL_22840"/>
<dbReference type="PANTHER" id="PTHR11142:SF0">
    <property type="entry name" value="TRNA PSEUDOURIDINE SYNTHASE-LIKE 1"/>
    <property type="match status" value="1"/>
</dbReference>
<dbReference type="Gene3D" id="3.30.70.660">
    <property type="entry name" value="Pseudouridine synthase I, catalytic domain, C-terminal subdomain"/>
    <property type="match status" value="1"/>
</dbReference>
<dbReference type="AlphaFoldDB" id="A0A0S4KKT4"/>
<dbReference type="PANTHER" id="PTHR11142">
    <property type="entry name" value="PSEUDOURIDYLATE SYNTHASE"/>
    <property type="match status" value="1"/>
</dbReference>
<dbReference type="InterPro" id="IPR020103">
    <property type="entry name" value="PsdUridine_synth_cat_dom_sf"/>
</dbReference>
<dbReference type="InterPro" id="IPR001406">
    <property type="entry name" value="PsdUridine_synth_TruA"/>
</dbReference>
<dbReference type="Proteomes" id="UP000051952">
    <property type="component" value="Unassembled WGS sequence"/>
</dbReference>
<dbReference type="SUPFAM" id="SSF55120">
    <property type="entry name" value="Pseudouridine synthase"/>
    <property type="match status" value="1"/>
</dbReference>
<accession>A0A0S4KKT4</accession>
<protein>
    <submittedName>
        <fullName evidence="1">Glycosomal malate dehydrogenase, putative</fullName>
    </submittedName>
</protein>